<gene>
    <name evidence="2" type="ORF">RRG08_011678</name>
</gene>
<organism evidence="2 3">
    <name type="scientific">Elysia crispata</name>
    <name type="common">lettuce slug</name>
    <dbReference type="NCBI Taxonomy" id="231223"/>
    <lineage>
        <taxon>Eukaryota</taxon>
        <taxon>Metazoa</taxon>
        <taxon>Spiralia</taxon>
        <taxon>Lophotrochozoa</taxon>
        <taxon>Mollusca</taxon>
        <taxon>Gastropoda</taxon>
        <taxon>Heterobranchia</taxon>
        <taxon>Euthyneura</taxon>
        <taxon>Panpulmonata</taxon>
        <taxon>Sacoglossa</taxon>
        <taxon>Placobranchoidea</taxon>
        <taxon>Plakobranchidae</taxon>
        <taxon>Elysia</taxon>
    </lineage>
</organism>
<sequence length="72" mass="8129">MISFNKSHNKQHHSLSRASHLRPDQLYHSTSRTTSSTAHCPERPISDLTNDIIQQVAQQAAPLTVYYVPSQT</sequence>
<evidence type="ECO:0000313" key="3">
    <source>
        <dbReference type="Proteomes" id="UP001283361"/>
    </source>
</evidence>
<keyword evidence="3" id="KW-1185">Reference proteome</keyword>
<protein>
    <submittedName>
        <fullName evidence="2">Uncharacterized protein</fullName>
    </submittedName>
</protein>
<dbReference type="EMBL" id="JAWDGP010003459">
    <property type="protein sequence ID" value="KAK3774165.1"/>
    <property type="molecule type" value="Genomic_DNA"/>
</dbReference>
<accession>A0AAE1DLE7</accession>
<feature type="region of interest" description="Disordered" evidence="1">
    <location>
        <begin position="1"/>
        <end position="46"/>
    </location>
</feature>
<evidence type="ECO:0000313" key="2">
    <source>
        <dbReference type="EMBL" id="KAK3774165.1"/>
    </source>
</evidence>
<comment type="caution">
    <text evidence="2">The sequence shown here is derived from an EMBL/GenBank/DDBJ whole genome shotgun (WGS) entry which is preliminary data.</text>
</comment>
<reference evidence="2" key="1">
    <citation type="journal article" date="2023" name="G3 (Bethesda)">
        <title>A reference genome for the long-term kleptoplast-retaining sea slug Elysia crispata morphotype clarki.</title>
        <authorList>
            <person name="Eastman K.E."/>
            <person name="Pendleton A.L."/>
            <person name="Shaikh M.A."/>
            <person name="Suttiyut T."/>
            <person name="Ogas R."/>
            <person name="Tomko P."/>
            <person name="Gavelis G."/>
            <person name="Widhalm J.R."/>
            <person name="Wisecaver J.H."/>
        </authorList>
    </citation>
    <scope>NUCLEOTIDE SEQUENCE</scope>
    <source>
        <strain evidence="2">ECLA1</strain>
    </source>
</reference>
<dbReference type="AlphaFoldDB" id="A0AAE1DLE7"/>
<dbReference type="Proteomes" id="UP001283361">
    <property type="component" value="Unassembled WGS sequence"/>
</dbReference>
<name>A0AAE1DLE7_9GAST</name>
<evidence type="ECO:0000256" key="1">
    <source>
        <dbReference type="SAM" id="MobiDB-lite"/>
    </source>
</evidence>
<proteinExistence type="predicted"/>